<organism evidence="1 2">
    <name type="scientific">Couchioplanes caeruleus subsp. caeruleus</name>
    <dbReference type="NCBI Taxonomy" id="56427"/>
    <lineage>
        <taxon>Bacteria</taxon>
        <taxon>Bacillati</taxon>
        <taxon>Actinomycetota</taxon>
        <taxon>Actinomycetes</taxon>
        <taxon>Micromonosporales</taxon>
        <taxon>Micromonosporaceae</taxon>
        <taxon>Couchioplanes</taxon>
    </lineage>
</organism>
<sequence>MTVDVTTLSLDLFAPDLEEDSCDPLDDLIVTLLIARTAQARRHRAARREAGLPARTMASEYAMVKRFTARLGPRGAEIAQVVLALTHSAELTHSAQEPPRAG</sequence>
<keyword evidence="2" id="KW-1185">Reference proteome</keyword>
<dbReference type="Proteomes" id="UP000182486">
    <property type="component" value="Unassembled WGS sequence"/>
</dbReference>
<evidence type="ECO:0000313" key="2">
    <source>
        <dbReference type="Proteomes" id="UP000182486"/>
    </source>
</evidence>
<evidence type="ECO:0000313" key="1">
    <source>
        <dbReference type="EMBL" id="OJF16265.1"/>
    </source>
</evidence>
<name>A0A1K0FTZ3_9ACTN</name>
<reference evidence="1 2" key="1">
    <citation type="submission" date="2016-09" db="EMBL/GenBank/DDBJ databases">
        <title>Couchioplanes caeruleus draft genome sequence.</title>
        <authorList>
            <person name="Sheehan J."/>
            <person name="Caffrey P."/>
        </authorList>
    </citation>
    <scope>NUCLEOTIDE SEQUENCE [LARGE SCALE GENOMIC DNA]</scope>
    <source>
        <strain evidence="1 2">DSM 43634</strain>
    </source>
</reference>
<dbReference type="InterPro" id="IPR036979">
    <property type="entry name" value="CM_dom_sf"/>
</dbReference>
<accession>A0A1K0FTZ3</accession>
<comment type="caution">
    <text evidence="1">The sequence shown here is derived from an EMBL/GenBank/DDBJ whole genome shotgun (WGS) entry which is preliminary data.</text>
</comment>
<protein>
    <recommendedName>
        <fullName evidence="3">Chorismate mutase</fullName>
    </recommendedName>
</protein>
<dbReference type="Gene3D" id="1.20.59.10">
    <property type="entry name" value="Chorismate mutase"/>
    <property type="match status" value="1"/>
</dbReference>
<dbReference type="RefSeq" id="WP_071802606.1">
    <property type="nucleotide sequence ID" value="NZ_MEIA01000001.1"/>
</dbReference>
<dbReference type="AlphaFoldDB" id="A0A1K0FTZ3"/>
<dbReference type="GO" id="GO:0046417">
    <property type="term" value="P:chorismate metabolic process"/>
    <property type="evidence" value="ECO:0007669"/>
    <property type="project" value="InterPro"/>
</dbReference>
<dbReference type="EMBL" id="MEIA01000001">
    <property type="protein sequence ID" value="OJF16265.1"/>
    <property type="molecule type" value="Genomic_DNA"/>
</dbReference>
<evidence type="ECO:0008006" key="3">
    <source>
        <dbReference type="Google" id="ProtNLM"/>
    </source>
</evidence>
<gene>
    <name evidence="1" type="ORF">BG844_00040</name>
</gene>
<proteinExistence type="predicted"/>